<dbReference type="InterPro" id="IPR001229">
    <property type="entry name" value="Jacalin-like_lectin_dom"/>
</dbReference>
<keyword evidence="2" id="KW-0430">Lectin</keyword>
<evidence type="ECO:0000256" key="1">
    <source>
        <dbReference type="ARBA" id="ARBA00006568"/>
    </source>
</evidence>
<dbReference type="InterPro" id="IPR036404">
    <property type="entry name" value="Jacalin-like_lectin_dom_sf"/>
</dbReference>
<evidence type="ECO:0000313" key="5">
    <source>
        <dbReference type="RefSeq" id="XP_021854637.1"/>
    </source>
</evidence>
<dbReference type="GO" id="GO:0030246">
    <property type="term" value="F:carbohydrate binding"/>
    <property type="evidence" value="ECO:0007669"/>
    <property type="project" value="UniProtKB-KW"/>
</dbReference>
<name>A0A9R0IS90_SPIOL</name>
<dbReference type="PANTHER" id="PTHR46506">
    <property type="entry name" value="OS05G0143600 PROTEIN"/>
    <property type="match status" value="1"/>
</dbReference>
<accession>A0A9R0IS90</accession>
<dbReference type="RefSeq" id="XP_021854637.1">
    <property type="nucleotide sequence ID" value="XM_021998945.2"/>
</dbReference>
<evidence type="ECO:0000256" key="2">
    <source>
        <dbReference type="ARBA" id="ARBA00022734"/>
    </source>
</evidence>
<gene>
    <name evidence="5" type="primary">LOC110794003</name>
</gene>
<dbReference type="AlphaFoldDB" id="A0A9R0IS90"/>
<organism evidence="4 5">
    <name type="scientific">Spinacia oleracea</name>
    <name type="common">Spinach</name>
    <dbReference type="NCBI Taxonomy" id="3562"/>
    <lineage>
        <taxon>Eukaryota</taxon>
        <taxon>Viridiplantae</taxon>
        <taxon>Streptophyta</taxon>
        <taxon>Embryophyta</taxon>
        <taxon>Tracheophyta</taxon>
        <taxon>Spermatophyta</taxon>
        <taxon>Magnoliopsida</taxon>
        <taxon>eudicotyledons</taxon>
        <taxon>Gunneridae</taxon>
        <taxon>Pentapetalae</taxon>
        <taxon>Caryophyllales</taxon>
        <taxon>Chenopodiaceae</taxon>
        <taxon>Chenopodioideae</taxon>
        <taxon>Anserineae</taxon>
        <taxon>Spinacia</taxon>
    </lineage>
</organism>
<dbReference type="OrthoDB" id="581739at2759"/>
<proteinExistence type="inferred from homology"/>
<dbReference type="SMART" id="SM00915">
    <property type="entry name" value="Jacalin"/>
    <property type="match status" value="1"/>
</dbReference>
<evidence type="ECO:0000259" key="3">
    <source>
        <dbReference type="PROSITE" id="PS51752"/>
    </source>
</evidence>
<evidence type="ECO:0000313" key="4">
    <source>
        <dbReference type="Proteomes" id="UP000813463"/>
    </source>
</evidence>
<feature type="domain" description="Jacalin-type lectin" evidence="3">
    <location>
        <begin position="6"/>
        <end position="157"/>
    </location>
</feature>
<comment type="similarity">
    <text evidence="1">Belongs to the jacalin lectin family.</text>
</comment>
<dbReference type="Proteomes" id="UP000813463">
    <property type="component" value="Chromosome 5"/>
</dbReference>
<reference evidence="4" key="1">
    <citation type="journal article" date="2021" name="Nat. Commun.">
        <title>Genomic analyses provide insights into spinach domestication and the genetic basis of agronomic traits.</title>
        <authorList>
            <person name="Cai X."/>
            <person name="Sun X."/>
            <person name="Xu C."/>
            <person name="Sun H."/>
            <person name="Wang X."/>
            <person name="Ge C."/>
            <person name="Zhang Z."/>
            <person name="Wang Q."/>
            <person name="Fei Z."/>
            <person name="Jiao C."/>
            <person name="Wang Q."/>
        </authorList>
    </citation>
    <scope>NUCLEOTIDE SEQUENCE [LARGE SCALE GENOMIC DNA]</scope>
    <source>
        <strain evidence="4">cv. Varoflay</strain>
    </source>
</reference>
<dbReference type="Gene3D" id="2.100.10.30">
    <property type="entry name" value="Jacalin-like lectin domain"/>
    <property type="match status" value="1"/>
</dbReference>
<keyword evidence="4" id="KW-1185">Reference proteome</keyword>
<dbReference type="SUPFAM" id="SSF51101">
    <property type="entry name" value="Mannose-binding lectins"/>
    <property type="match status" value="1"/>
</dbReference>
<dbReference type="PROSITE" id="PS51752">
    <property type="entry name" value="JACALIN_LECTIN"/>
    <property type="match status" value="1"/>
</dbReference>
<dbReference type="KEGG" id="soe:110794003"/>
<protein>
    <submittedName>
        <fullName evidence="5">Jacalin-related lectin Calsepa</fullName>
    </submittedName>
</protein>
<reference evidence="5" key="2">
    <citation type="submission" date="2025-08" db="UniProtKB">
        <authorList>
            <consortium name="RefSeq"/>
        </authorList>
    </citation>
    <scope>IDENTIFICATION</scope>
    <source>
        <tissue evidence="5">Leaf</tissue>
    </source>
</reference>
<dbReference type="GeneID" id="110794003"/>
<dbReference type="Pfam" id="PF01419">
    <property type="entry name" value="Jacalin"/>
    <property type="match status" value="1"/>
</dbReference>
<sequence>MAIDGIEIHGPYGSEKEMNWSVELGVGDYIKEIIIGHGYIVDAIGFVVADATGIASSTIWCGGRGGNQTRITLKSNEYITRITGKYGRYSEASSEVTIGTLTIHTNLWPVGYGPYGEAKGCNNLYNFSTPLQAADAIVKICGSYHRYLGSIGIHVKR</sequence>